<dbReference type="EMBL" id="CP059253">
    <property type="protein sequence ID" value="QLL34736.1"/>
    <property type="molecule type" value="Genomic_DNA"/>
</dbReference>
<evidence type="ECO:0000313" key="2">
    <source>
        <dbReference type="Proteomes" id="UP000515788"/>
    </source>
</evidence>
<reference evidence="1 2" key="1">
    <citation type="submission" date="2020-06" db="EMBL/GenBank/DDBJ databases">
        <title>The yeast mating-type switching endonuclease HO is a domesticated member of an unorthodox homing genetic element family.</title>
        <authorList>
            <person name="Coughlan A.Y."/>
            <person name="Lombardi L."/>
            <person name="Braun-Galleani S."/>
            <person name="Martos A.R."/>
            <person name="Galeote V."/>
            <person name="Bigey F."/>
            <person name="Dequin S."/>
            <person name="Byrne K.P."/>
            <person name="Wolfe K.H."/>
        </authorList>
    </citation>
    <scope>NUCLEOTIDE SEQUENCE [LARGE SCALE GENOMIC DNA]</scope>
    <source>
        <strain evidence="1 2">CBS764</strain>
    </source>
</reference>
<dbReference type="AlphaFoldDB" id="A0A7G3ZMK0"/>
<protein>
    <submittedName>
        <fullName evidence="1">Uncharacterized protein</fullName>
    </submittedName>
</protein>
<dbReference type="OrthoDB" id="376826at2759"/>
<dbReference type="GeneID" id="59328002"/>
<dbReference type="Pfam" id="PF17316">
    <property type="entry name" value="Perilipin_2"/>
    <property type="match status" value="1"/>
</dbReference>
<evidence type="ECO:0000313" key="1">
    <source>
        <dbReference type="EMBL" id="QLL34736.1"/>
    </source>
</evidence>
<gene>
    <name evidence="1" type="ORF">HG536_0H01110</name>
</gene>
<dbReference type="Proteomes" id="UP000515788">
    <property type="component" value="Chromosome 8"/>
</dbReference>
<dbReference type="KEGG" id="tgb:HG536_0H01110"/>
<name>A0A7G3ZMK0_9SACH</name>
<organism evidence="1 2">
    <name type="scientific">Torulaspora globosa</name>
    <dbReference type="NCBI Taxonomy" id="48254"/>
    <lineage>
        <taxon>Eukaryota</taxon>
        <taxon>Fungi</taxon>
        <taxon>Dikarya</taxon>
        <taxon>Ascomycota</taxon>
        <taxon>Saccharomycotina</taxon>
        <taxon>Saccharomycetes</taxon>
        <taxon>Saccharomycetales</taxon>
        <taxon>Saccharomycetaceae</taxon>
        <taxon>Torulaspora</taxon>
    </lineage>
</organism>
<keyword evidence="2" id="KW-1185">Reference proteome</keyword>
<accession>A0A7G3ZMK0</accession>
<sequence>MSVFHRKHSNSPSKNQPVLLSLERPNNSQVDSLPEEVLGQVEDVAEKTIAKTKGERKIPNRTIEHVKSYPLVQQTRSLLYRLPVARVVIANTKPVVKQVLESKPLQLAFPVTNFFDNVANSSLNLTEKIVPAIKTKTYQNLKDDAMMPCNTTVEYSKKTTGKIVSLVEDNVCKPSHDQVIKFRKFYNEKIYDTKGKPLIRSTLNPITAPFNNLFENLTIKYFPEGEKVPTEGYSSELNRSVALAWNFVNRSYPVVQKKIVDVSMIPCNYVIYVNNVFNESLDSQPNLQPKHCWQATKIALTRVRKETMDSIKAKSPHRIFKKRQTVNKPNLVKPNRTPVEAFHERIREVENQLHENVTA</sequence>
<proteinExistence type="predicted"/>
<dbReference type="RefSeq" id="XP_037141410.1">
    <property type="nucleotide sequence ID" value="XM_037285514.1"/>
</dbReference>